<keyword evidence="1" id="KW-1133">Transmembrane helix</keyword>
<accession>A0A543N7K4</accession>
<evidence type="ECO:0008006" key="4">
    <source>
        <dbReference type="Google" id="ProtNLM"/>
    </source>
</evidence>
<organism evidence="2 3">
    <name type="scientific">Haloactinospora alba</name>
    <dbReference type="NCBI Taxonomy" id="405555"/>
    <lineage>
        <taxon>Bacteria</taxon>
        <taxon>Bacillati</taxon>
        <taxon>Actinomycetota</taxon>
        <taxon>Actinomycetes</taxon>
        <taxon>Streptosporangiales</taxon>
        <taxon>Nocardiopsidaceae</taxon>
        <taxon>Haloactinospora</taxon>
    </lineage>
</organism>
<keyword evidence="1" id="KW-0812">Transmembrane</keyword>
<keyword evidence="1" id="KW-0472">Membrane</keyword>
<gene>
    <name evidence="2" type="ORF">FHX37_4533</name>
</gene>
<proteinExistence type="predicted"/>
<reference evidence="2 3" key="1">
    <citation type="submission" date="2019-06" db="EMBL/GenBank/DDBJ databases">
        <title>Sequencing the genomes of 1000 actinobacteria strains.</title>
        <authorList>
            <person name="Klenk H.-P."/>
        </authorList>
    </citation>
    <scope>NUCLEOTIDE SEQUENCE [LARGE SCALE GENOMIC DNA]</scope>
    <source>
        <strain evidence="2 3">DSM 45015</strain>
    </source>
</reference>
<evidence type="ECO:0000313" key="2">
    <source>
        <dbReference type="EMBL" id="TQN27803.1"/>
    </source>
</evidence>
<evidence type="ECO:0000313" key="3">
    <source>
        <dbReference type="Proteomes" id="UP000317422"/>
    </source>
</evidence>
<dbReference type="EMBL" id="VFQC01000003">
    <property type="protein sequence ID" value="TQN27803.1"/>
    <property type="molecule type" value="Genomic_DNA"/>
</dbReference>
<keyword evidence="3" id="KW-1185">Reference proteome</keyword>
<protein>
    <recommendedName>
        <fullName evidence="4">ABC transport system permease protein</fullName>
    </recommendedName>
</protein>
<dbReference type="Proteomes" id="UP000317422">
    <property type="component" value="Unassembled WGS sequence"/>
</dbReference>
<evidence type="ECO:0000256" key="1">
    <source>
        <dbReference type="SAM" id="Phobius"/>
    </source>
</evidence>
<name>A0A543N7K4_9ACTN</name>
<dbReference type="RefSeq" id="WP_141926216.1">
    <property type="nucleotide sequence ID" value="NZ_VFQC01000003.1"/>
</dbReference>
<feature type="transmembrane region" description="Helical" evidence="1">
    <location>
        <begin position="31"/>
        <end position="50"/>
    </location>
</feature>
<comment type="caution">
    <text evidence="2">The sequence shown here is derived from an EMBL/GenBank/DDBJ whole genome shotgun (WGS) entry which is preliminary data.</text>
</comment>
<sequence length="68" mass="6664">MGILGTAAALVPLSVLSVAFLGTPVPVGPPGVYAGAVGGTALLTALAVMVPVRLSLRSRPVDALGVRE</sequence>
<dbReference type="AlphaFoldDB" id="A0A543N7K4"/>